<dbReference type="RefSeq" id="WP_013557623.1">
    <property type="nucleotide sequence ID" value="NC_014958.1"/>
</dbReference>
<dbReference type="InterPro" id="IPR029063">
    <property type="entry name" value="SAM-dependent_MTases_sf"/>
</dbReference>
<proteinExistence type="predicted"/>
<dbReference type="Proteomes" id="UP000008635">
    <property type="component" value="Chromosome"/>
</dbReference>
<dbReference type="InterPro" id="IPR013216">
    <property type="entry name" value="Methyltransf_11"/>
</dbReference>
<evidence type="ECO:0000313" key="2">
    <source>
        <dbReference type="EMBL" id="ADV68118.1"/>
    </source>
</evidence>
<dbReference type="Gene3D" id="3.40.50.150">
    <property type="entry name" value="Vaccinia Virus protein VP39"/>
    <property type="match status" value="1"/>
</dbReference>
<dbReference type="OrthoDB" id="69144at2"/>
<dbReference type="eggNOG" id="COG2226">
    <property type="taxonomic scope" value="Bacteria"/>
</dbReference>
<dbReference type="EMBL" id="CP002454">
    <property type="protein sequence ID" value="ADV68118.1"/>
    <property type="molecule type" value="Genomic_DNA"/>
</dbReference>
<keyword evidence="2" id="KW-0489">Methyltransferase</keyword>
<dbReference type="CDD" id="cd02440">
    <property type="entry name" value="AdoMet_MTases"/>
    <property type="match status" value="1"/>
</dbReference>
<dbReference type="GO" id="GO:0008757">
    <property type="term" value="F:S-adenosylmethionine-dependent methyltransferase activity"/>
    <property type="evidence" value="ECO:0007669"/>
    <property type="project" value="InterPro"/>
</dbReference>
<reference evidence="3" key="2">
    <citation type="submission" date="2011-01" db="EMBL/GenBank/DDBJ databases">
        <title>The complete genome of Deinococcus maricopensis DSM 21211.</title>
        <authorList>
            <consortium name="US DOE Joint Genome Institute (JGI-PGF)"/>
            <person name="Lucas S."/>
            <person name="Copeland A."/>
            <person name="Lapidus A."/>
            <person name="Goodwin L."/>
            <person name="Pitluck S."/>
            <person name="Kyrpides N."/>
            <person name="Mavromatis K."/>
            <person name="Pagani I."/>
            <person name="Ivanova N."/>
            <person name="Ovchinnikova G."/>
            <person name="Zeytun A."/>
            <person name="Detter J.C."/>
            <person name="Han C."/>
            <person name="Land M."/>
            <person name="Hauser L."/>
            <person name="Markowitz V."/>
            <person name="Cheng J.-F."/>
            <person name="Hugenholtz P."/>
            <person name="Woyke T."/>
            <person name="Wu D."/>
            <person name="Pukall R."/>
            <person name="Gehrich-Schroeter G."/>
            <person name="Brambilla E."/>
            <person name="Klenk H.-P."/>
            <person name="Eisen J.A."/>
        </authorList>
    </citation>
    <scope>NUCLEOTIDE SEQUENCE [LARGE SCALE GENOMIC DNA]</scope>
    <source>
        <strain evidence="3">DSM 21211 / LMG 22137 / NRRL B-23946 / LB-34</strain>
    </source>
</reference>
<dbReference type="PANTHER" id="PTHR42912">
    <property type="entry name" value="METHYLTRANSFERASE"/>
    <property type="match status" value="1"/>
</dbReference>
<keyword evidence="3" id="KW-1185">Reference proteome</keyword>
<gene>
    <name evidence="2" type="ordered locus">Deima_2483</name>
</gene>
<dbReference type="InterPro" id="IPR050508">
    <property type="entry name" value="Methyltransf_Superfamily"/>
</dbReference>
<feature type="domain" description="Methyltransferase type 11" evidence="1">
    <location>
        <begin position="78"/>
        <end position="170"/>
    </location>
</feature>
<keyword evidence="2" id="KW-0808">Transferase</keyword>
<dbReference type="KEGG" id="dmr:Deima_2483"/>
<protein>
    <submittedName>
        <fullName evidence="2">Methyltransferase type 11</fullName>
    </submittedName>
</protein>
<dbReference type="GO" id="GO:0032259">
    <property type="term" value="P:methylation"/>
    <property type="evidence" value="ECO:0007669"/>
    <property type="project" value="UniProtKB-KW"/>
</dbReference>
<accession>E8UAM9</accession>
<sequence length="226" mass="24738">MNSVHALRHLKSSLNLSESVPSALTPAQRSNFLTLTARGYATWRAHSLTLLTGQPFPLPREAQLFLHHARPRPGEWWLDAGTSAGFYAALLAQAGARVLAADLSPAMLRAARAHAPGARIDWALLNAERTGLPSASLDGVTIGATLNETRDPDALLRESARLVRPGGRVWLMYVARSGRFGQRALARAGGLTFPDPARVERHLRPLRRALLFQVGDVTFELYIRDL</sequence>
<name>E8UAM9_DEIML</name>
<dbReference type="HOGENOM" id="CLU_037990_11_1_0"/>
<dbReference type="SUPFAM" id="SSF53335">
    <property type="entry name" value="S-adenosyl-L-methionine-dependent methyltransferases"/>
    <property type="match status" value="1"/>
</dbReference>
<reference evidence="2 3" key="1">
    <citation type="journal article" date="2011" name="Stand. Genomic Sci.">
        <title>Complete genome sequence of Deinococcus maricopensis type strain (LB-34).</title>
        <authorList>
            <person name="Pukall R."/>
            <person name="Zeytun A."/>
            <person name="Lucas S."/>
            <person name="Lapidus A."/>
            <person name="Hammon N."/>
            <person name="Deshpande S."/>
            <person name="Nolan M."/>
            <person name="Cheng J.F."/>
            <person name="Pitluck S."/>
            <person name="Liolios K."/>
            <person name="Pagani I."/>
            <person name="Mikhailova N."/>
            <person name="Ivanova N."/>
            <person name="Mavromatis K."/>
            <person name="Pati A."/>
            <person name="Tapia R."/>
            <person name="Han C."/>
            <person name="Goodwin L."/>
            <person name="Chen A."/>
            <person name="Palaniappan K."/>
            <person name="Land M."/>
            <person name="Hauser L."/>
            <person name="Chang Y.J."/>
            <person name="Jeffries C.D."/>
            <person name="Brambilla E.M."/>
            <person name="Rohde M."/>
            <person name="Goker M."/>
            <person name="Detter J.C."/>
            <person name="Woyke T."/>
            <person name="Bristow J."/>
            <person name="Eisen J.A."/>
            <person name="Markowitz V."/>
            <person name="Hugenholtz P."/>
            <person name="Kyrpides N.C."/>
            <person name="Klenk H.P."/>
        </authorList>
    </citation>
    <scope>NUCLEOTIDE SEQUENCE [LARGE SCALE GENOMIC DNA]</scope>
    <source>
        <strain evidence="3">DSM 21211 / LMG 22137 / NRRL B-23946 / LB-34</strain>
    </source>
</reference>
<evidence type="ECO:0000313" key="3">
    <source>
        <dbReference type="Proteomes" id="UP000008635"/>
    </source>
</evidence>
<dbReference type="STRING" id="709986.Deima_2483"/>
<evidence type="ECO:0000259" key="1">
    <source>
        <dbReference type="Pfam" id="PF08241"/>
    </source>
</evidence>
<dbReference type="AlphaFoldDB" id="E8UAM9"/>
<organism evidence="2 3">
    <name type="scientific">Deinococcus maricopensis (strain DSM 21211 / LMG 22137 / NRRL B-23946 / LB-34)</name>
    <dbReference type="NCBI Taxonomy" id="709986"/>
    <lineage>
        <taxon>Bacteria</taxon>
        <taxon>Thermotogati</taxon>
        <taxon>Deinococcota</taxon>
        <taxon>Deinococci</taxon>
        <taxon>Deinococcales</taxon>
        <taxon>Deinococcaceae</taxon>
        <taxon>Deinococcus</taxon>
    </lineage>
</organism>
<dbReference type="Pfam" id="PF08241">
    <property type="entry name" value="Methyltransf_11"/>
    <property type="match status" value="1"/>
</dbReference>